<name>A0ABR2JSP3_9EUKA</name>
<feature type="compositionally biased region" description="Acidic residues" evidence="10">
    <location>
        <begin position="456"/>
        <end position="471"/>
    </location>
</feature>
<keyword evidence="4 9" id="KW-0547">Nucleotide-binding</keyword>
<dbReference type="PROSITE" id="PS00107">
    <property type="entry name" value="PROTEIN_KINASE_ATP"/>
    <property type="match status" value="1"/>
</dbReference>
<dbReference type="PANTHER" id="PTHR44899">
    <property type="entry name" value="CAMK FAMILY PROTEIN KINASE"/>
    <property type="match status" value="1"/>
</dbReference>
<dbReference type="CDD" id="cd08215">
    <property type="entry name" value="STKc_Nek"/>
    <property type="match status" value="1"/>
</dbReference>
<dbReference type="InterPro" id="IPR008271">
    <property type="entry name" value="Ser/Thr_kinase_AS"/>
</dbReference>
<dbReference type="SMART" id="SM00220">
    <property type="entry name" value="S_TKc"/>
    <property type="match status" value="1"/>
</dbReference>
<keyword evidence="5" id="KW-0418">Kinase</keyword>
<evidence type="ECO:0000256" key="5">
    <source>
        <dbReference type="ARBA" id="ARBA00022777"/>
    </source>
</evidence>
<evidence type="ECO:0000259" key="11">
    <source>
        <dbReference type="PROSITE" id="PS50011"/>
    </source>
</evidence>
<evidence type="ECO:0000256" key="3">
    <source>
        <dbReference type="ARBA" id="ARBA00022679"/>
    </source>
</evidence>
<dbReference type="EMBL" id="JAPFFF010000009">
    <property type="protein sequence ID" value="KAK8881828.1"/>
    <property type="molecule type" value="Genomic_DNA"/>
</dbReference>
<feature type="compositionally biased region" description="Polar residues" evidence="10">
    <location>
        <begin position="385"/>
        <end position="397"/>
    </location>
</feature>
<keyword evidence="3" id="KW-0808">Transferase</keyword>
<dbReference type="EC" id="2.7.11.1" evidence="1"/>
<feature type="compositionally biased region" description="Basic and acidic residues" evidence="10">
    <location>
        <begin position="344"/>
        <end position="362"/>
    </location>
</feature>
<evidence type="ECO:0000256" key="6">
    <source>
        <dbReference type="ARBA" id="ARBA00022840"/>
    </source>
</evidence>
<dbReference type="Pfam" id="PF00069">
    <property type="entry name" value="Pkinase"/>
    <property type="match status" value="1"/>
</dbReference>
<evidence type="ECO:0000256" key="4">
    <source>
        <dbReference type="ARBA" id="ARBA00022741"/>
    </source>
</evidence>
<keyword evidence="6 9" id="KW-0067">ATP-binding</keyword>
<evidence type="ECO:0000256" key="7">
    <source>
        <dbReference type="ARBA" id="ARBA00047899"/>
    </source>
</evidence>
<evidence type="ECO:0000256" key="9">
    <source>
        <dbReference type="PROSITE-ProRule" id="PRU10141"/>
    </source>
</evidence>
<organism evidence="12 13">
    <name type="scientific">Tritrichomonas musculus</name>
    <dbReference type="NCBI Taxonomy" id="1915356"/>
    <lineage>
        <taxon>Eukaryota</taxon>
        <taxon>Metamonada</taxon>
        <taxon>Parabasalia</taxon>
        <taxon>Tritrichomonadida</taxon>
        <taxon>Tritrichomonadidae</taxon>
        <taxon>Tritrichomonas</taxon>
    </lineage>
</organism>
<feature type="compositionally biased region" description="Low complexity" evidence="10">
    <location>
        <begin position="422"/>
        <end position="437"/>
    </location>
</feature>
<proteinExistence type="predicted"/>
<evidence type="ECO:0000256" key="1">
    <source>
        <dbReference type="ARBA" id="ARBA00012513"/>
    </source>
</evidence>
<dbReference type="SUPFAM" id="SSF56112">
    <property type="entry name" value="Protein kinase-like (PK-like)"/>
    <property type="match status" value="1"/>
</dbReference>
<reference evidence="12 13" key="1">
    <citation type="submission" date="2024-04" db="EMBL/GenBank/DDBJ databases">
        <title>Tritrichomonas musculus Genome.</title>
        <authorList>
            <person name="Alves-Ferreira E."/>
            <person name="Grigg M."/>
            <person name="Lorenzi H."/>
            <person name="Galac M."/>
        </authorList>
    </citation>
    <scope>NUCLEOTIDE SEQUENCE [LARGE SCALE GENOMIC DNA]</scope>
    <source>
        <strain evidence="12 13">EAF2021</strain>
    </source>
</reference>
<dbReference type="PROSITE" id="PS50011">
    <property type="entry name" value="PROTEIN_KINASE_DOM"/>
    <property type="match status" value="1"/>
</dbReference>
<feature type="region of interest" description="Disordered" evidence="10">
    <location>
        <begin position="456"/>
        <end position="488"/>
    </location>
</feature>
<sequence length="574" mass="64686">MSVVSSPFPLESSKDYTVIKEIGEGSYGRALLARDNKTTELIVVKEISFNHLSEQEQNLARDETRILSCLKCRYIVGYRGSFMENNIFHILMEYADGGDLSKKIQEAKEPFPENQILKWFVQLCLALKYCHDRKILHRDLKAENVFLTKDGDVKLGDFGIAKVLDHTTSFAKTSIGTPFYLSPEICEGKPYNVKSDIWSLGCVLYELCTLKKPFESNCINGLIIKIISKKPAPLPKCYSSNLQKLVESLLKKKPANRPTIHQILNKKFINQLVREYLTESEIKDEFSHTTFHGAKGGETPKNPSQNSRGSKGKSKLAVRKSGIPVRSKNQVSRSINCSNTNSSTKEHTTSSARSTERPKEATTAKPSTTSGIRPPSTPSRYSPSNKSGKLKTSSSPLNKPKLDPHVKSQDVIHLESNHKSSKNTNSNSNLINDANNNAEEDYDENVGNTEDYEFCDDFISDDEGNNDDEDDNTKFTFKGKPLEDDPSCPQEFKNTKLSSERNDIVRNFIIQNLGKQKFDKAYNLVAVESEGLDENQVEERLNNILVSQKELDFYPLIQQLIVAESMEDSDLDYF</sequence>
<evidence type="ECO:0000313" key="13">
    <source>
        <dbReference type="Proteomes" id="UP001470230"/>
    </source>
</evidence>
<comment type="caution">
    <text evidence="12">The sequence shown here is derived from an EMBL/GenBank/DDBJ whole genome shotgun (WGS) entry which is preliminary data.</text>
</comment>
<keyword evidence="2" id="KW-0723">Serine/threonine-protein kinase</keyword>
<feature type="compositionally biased region" description="Polar residues" evidence="10">
    <location>
        <begin position="327"/>
        <end position="343"/>
    </location>
</feature>
<evidence type="ECO:0000256" key="10">
    <source>
        <dbReference type="SAM" id="MobiDB-lite"/>
    </source>
</evidence>
<dbReference type="InterPro" id="IPR017441">
    <property type="entry name" value="Protein_kinase_ATP_BS"/>
</dbReference>
<dbReference type="Gene3D" id="3.30.200.20">
    <property type="entry name" value="Phosphorylase Kinase, domain 1"/>
    <property type="match status" value="1"/>
</dbReference>
<dbReference type="InterPro" id="IPR000719">
    <property type="entry name" value="Prot_kinase_dom"/>
</dbReference>
<comment type="catalytic activity">
    <reaction evidence="8">
        <text>L-seryl-[protein] + ATP = O-phospho-L-seryl-[protein] + ADP + H(+)</text>
        <dbReference type="Rhea" id="RHEA:17989"/>
        <dbReference type="Rhea" id="RHEA-COMP:9863"/>
        <dbReference type="Rhea" id="RHEA-COMP:11604"/>
        <dbReference type="ChEBI" id="CHEBI:15378"/>
        <dbReference type="ChEBI" id="CHEBI:29999"/>
        <dbReference type="ChEBI" id="CHEBI:30616"/>
        <dbReference type="ChEBI" id="CHEBI:83421"/>
        <dbReference type="ChEBI" id="CHEBI:456216"/>
        <dbReference type="EC" id="2.7.11.1"/>
    </reaction>
</comment>
<dbReference type="PROSITE" id="PS00108">
    <property type="entry name" value="PROTEIN_KINASE_ST"/>
    <property type="match status" value="1"/>
</dbReference>
<feature type="domain" description="Protein kinase" evidence="11">
    <location>
        <begin position="16"/>
        <end position="269"/>
    </location>
</feature>
<protein>
    <recommendedName>
        <fullName evidence="1">non-specific serine/threonine protein kinase</fullName>
        <ecNumber evidence="1">2.7.11.1</ecNumber>
    </recommendedName>
</protein>
<feature type="binding site" evidence="9">
    <location>
        <position position="45"/>
    </location>
    <ligand>
        <name>ATP</name>
        <dbReference type="ChEBI" id="CHEBI:30616"/>
    </ligand>
</feature>
<dbReference type="InterPro" id="IPR011009">
    <property type="entry name" value="Kinase-like_dom_sf"/>
</dbReference>
<evidence type="ECO:0000256" key="2">
    <source>
        <dbReference type="ARBA" id="ARBA00022527"/>
    </source>
</evidence>
<feature type="region of interest" description="Disordered" evidence="10">
    <location>
        <begin position="290"/>
        <end position="444"/>
    </location>
</feature>
<dbReference type="InterPro" id="IPR051131">
    <property type="entry name" value="NEK_Ser/Thr_kinase_NIMA"/>
</dbReference>
<accession>A0ABR2JSP3</accession>
<evidence type="ECO:0000256" key="8">
    <source>
        <dbReference type="ARBA" id="ARBA00048679"/>
    </source>
</evidence>
<comment type="catalytic activity">
    <reaction evidence="7">
        <text>L-threonyl-[protein] + ATP = O-phospho-L-threonyl-[protein] + ADP + H(+)</text>
        <dbReference type="Rhea" id="RHEA:46608"/>
        <dbReference type="Rhea" id="RHEA-COMP:11060"/>
        <dbReference type="Rhea" id="RHEA-COMP:11605"/>
        <dbReference type="ChEBI" id="CHEBI:15378"/>
        <dbReference type="ChEBI" id="CHEBI:30013"/>
        <dbReference type="ChEBI" id="CHEBI:30616"/>
        <dbReference type="ChEBI" id="CHEBI:61977"/>
        <dbReference type="ChEBI" id="CHEBI:456216"/>
        <dbReference type="EC" id="2.7.11.1"/>
    </reaction>
</comment>
<dbReference type="PANTHER" id="PTHR44899:SF3">
    <property type="entry name" value="SERINE_THREONINE-PROTEIN KINASE NEK1"/>
    <property type="match status" value="1"/>
</dbReference>
<keyword evidence="13" id="KW-1185">Reference proteome</keyword>
<feature type="compositionally biased region" description="Basic and acidic residues" evidence="10">
    <location>
        <begin position="400"/>
        <end position="418"/>
    </location>
</feature>
<gene>
    <name evidence="12" type="ORF">M9Y10_044464</name>
</gene>
<dbReference type="Proteomes" id="UP001470230">
    <property type="component" value="Unassembled WGS sequence"/>
</dbReference>
<evidence type="ECO:0000313" key="12">
    <source>
        <dbReference type="EMBL" id="KAK8881828.1"/>
    </source>
</evidence>
<dbReference type="Gene3D" id="1.10.510.10">
    <property type="entry name" value="Transferase(Phosphotransferase) domain 1"/>
    <property type="match status" value="1"/>
</dbReference>